<organism evidence="2 3">
    <name type="scientific">Micromonospora ureilytica</name>
    <dbReference type="NCBI Taxonomy" id="709868"/>
    <lineage>
        <taxon>Bacteria</taxon>
        <taxon>Bacillati</taxon>
        <taxon>Actinomycetota</taxon>
        <taxon>Actinomycetes</taxon>
        <taxon>Micromonosporales</taxon>
        <taxon>Micromonosporaceae</taxon>
        <taxon>Micromonospora</taxon>
    </lineage>
</organism>
<evidence type="ECO:0000256" key="1">
    <source>
        <dbReference type="SAM" id="MobiDB-lite"/>
    </source>
</evidence>
<dbReference type="EMBL" id="QDGB01000326">
    <property type="protein sequence ID" value="RQX13384.1"/>
    <property type="molecule type" value="Genomic_DNA"/>
</dbReference>
<evidence type="ECO:0000313" key="3">
    <source>
        <dbReference type="Proteomes" id="UP000278981"/>
    </source>
</evidence>
<gene>
    <name evidence="2" type="ORF">DDE19_25940</name>
</gene>
<proteinExistence type="predicted"/>
<dbReference type="OrthoDB" id="3394010at2"/>
<feature type="region of interest" description="Disordered" evidence="1">
    <location>
        <begin position="1"/>
        <end position="25"/>
    </location>
</feature>
<evidence type="ECO:0000313" key="2">
    <source>
        <dbReference type="EMBL" id="RQX13384.1"/>
    </source>
</evidence>
<dbReference type="Proteomes" id="UP000278981">
    <property type="component" value="Unassembled WGS sequence"/>
</dbReference>
<accession>A0A3N9XJZ0</accession>
<feature type="region of interest" description="Disordered" evidence="1">
    <location>
        <begin position="52"/>
        <end position="76"/>
    </location>
</feature>
<protein>
    <submittedName>
        <fullName evidence="2">Uncharacterized protein</fullName>
    </submittedName>
</protein>
<comment type="caution">
    <text evidence="2">The sequence shown here is derived from an EMBL/GenBank/DDBJ whole genome shotgun (WGS) entry which is preliminary data.</text>
</comment>
<reference evidence="2 3" key="1">
    <citation type="submission" date="2018-04" db="EMBL/GenBank/DDBJ databases">
        <title>Micromonosporas from Atacama Desert.</title>
        <authorList>
            <person name="Carro L."/>
            <person name="Klenk H.-P."/>
            <person name="Goodfellow M."/>
        </authorList>
    </citation>
    <scope>NUCLEOTIDE SEQUENCE [LARGE SCALE GENOMIC DNA]</scope>
    <source>
        <strain evidence="2 3">LB19</strain>
    </source>
</reference>
<sequence length="76" mass="8533">MRAPTAPIPDLVQGLGHARRRSGHGKGCEVLRWTMCRTRGWWGDLWDGDQPPLTDGADVCDPADVARREHTRRTRG</sequence>
<name>A0A3N9XJZ0_9ACTN</name>
<dbReference type="AlphaFoldDB" id="A0A3N9XJZ0"/>
<dbReference type="RefSeq" id="WP_124821901.1">
    <property type="nucleotide sequence ID" value="NZ_QDGB01000326.1"/>
</dbReference>